<dbReference type="AlphaFoldDB" id="A0A564Y9D3"/>
<evidence type="ECO:0000256" key="1">
    <source>
        <dbReference type="SAM" id="Phobius"/>
    </source>
</evidence>
<keyword evidence="1" id="KW-0472">Membrane</keyword>
<accession>A0A564Y9D3</accession>
<proteinExistence type="predicted"/>
<organism evidence="2 3">
    <name type="scientific">Hymenolepis diminuta</name>
    <name type="common">Rat tapeworm</name>
    <dbReference type="NCBI Taxonomy" id="6216"/>
    <lineage>
        <taxon>Eukaryota</taxon>
        <taxon>Metazoa</taxon>
        <taxon>Spiralia</taxon>
        <taxon>Lophotrochozoa</taxon>
        <taxon>Platyhelminthes</taxon>
        <taxon>Cestoda</taxon>
        <taxon>Eucestoda</taxon>
        <taxon>Cyclophyllidea</taxon>
        <taxon>Hymenolepididae</taxon>
        <taxon>Hymenolepis</taxon>
    </lineage>
</organism>
<sequence length="67" mass="7787">MTYTSNINAVFELIFFFHFAKPFMCLLFLSGLREFYQTNISCRILRKMEACDKIISGTTVTSCFRVA</sequence>
<feature type="transmembrane region" description="Helical" evidence="1">
    <location>
        <begin position="6"/>
        <end position="29"/>
    </location>
</feature>
<evidence type="ECO:0000313" key="3">
    <source>
        <dbReference type="Proteomes" id="UP000321570"/>
    </source>
</evidence>
<name>A0A564Y9D3_HYMDI</name>
<evidence type="ECO:0000313" key="2">
    <source>
        <dbReference type="EMBL" id="VUZ43905.1"/>
    </source>
</evidence>
<keyword evidence="1" id="KW-1133">Transmembrane helix</keyword>
<dbReference type="EMBL" id="CABIJS010000122">
    <property type="protein sequence ID" value="VUZ43905.1"/>
    <property type="molecule type" value="Genomic_DNA"/>
</dbReference>
<dbReference type="Proteomes" id="UP000321570">
    <property type="component" value="Unassembled WGS sequence"/>
</dbReference>
<keyword evidence="3" id="KW-1185">Reference proteome</keyword>
<protein>
    <submittedName>
        <fullName evidence="2">Uncharacterized protein</fullName>
    </submittedName>
</protein>
<gene>
    <name evidence="2" type="ORF">WMSIL1_LOCUS4243</name>
</gene>
<keyword evidence="1" id="KW-0812">Transmembrane</keyword>
<reference evidence="2 3" key="1">
    <citation type="submission" date="2019-07" db="EMBL/GenBank/DDBJ databases">
        <authorList>
            <person name="Jastrzebski P J."/>
            <person name="Paukszto L."/>
            <person name="Jastrzebski P J."/>
        </authorList>
    </citation>
    <scope>NUCLEOTIDE SEQUENCE [LARGE SCALE GENOMIC DNA]</scope>
    <source>
        <strain evidence="2 3">WMS-il1</strain>
    </source>
</reference>